<organism evidence="2 3">
    <name type="scientific">Actinomadura verrucosospora</name>
    <dbReference type="NCBI Taxonomy" id="46165"/>
    <lineage>
        <taxon>Bacteria</taxon>
        <taxon>Bacillati</taxon>
        <taxon>Actinomycetota</taxon>
        <taxon>Actinomycetes</taxon>
        <taxon>Streptosporangiales</taxon>
        <taxon>Thermomonosporaceae</taxon>
        <taxon>Actinomadura</taxon>
    </lineage>
</organism>
<feature type="region of interest" description="Disordered" evidence="1">
    <location>
        <begin position="119"/>
        <end position="139"/>
    </location>
</feature>
<evidence type="ECO:0000313" key="3">
    <source>
        <dbReference type="Proteomes" id="UP000501240"/>
    </source>
</evidence>
<keyword evidence="3" id="KW-1185">Reference proteome</keyword>
<dbReference type="REBASE" id="386401">
    <property type="entry name" value="M.Ave18236ORF7227P"/>
</dbReference>
<protein>
    <submittedName>
        <fullName evidence="2">Uncharacterized protein</fullName>
    </submittedName>
</protein>
<evidence type="ECO:0000313" key="2">
    <source>
        <dbReference type="EMBL" id="QKG25576.1"/>
    </source>
</evidence>
<feature type="region of interest" description="Disordered" evidence="1">
    <location>
        <begin position="1"/>
        <end position="83"/>
    </location>
</feature>
<dbReference type="EMBL" id="CP053892">
    <property type="protein sequence ID" value="QKG25576.1"/>
    <property type="molecule type" value="Genomic_DNA"/>
</dbReference>
<feature type="compositionally biased region" description="Polar residues" evidence="1">
    <location>
        <begin position="187"/>
        <end position="198"/>
    </location>
</feature>
<evidence type="ECO:0000256" key="1">
    <source>
        <dbReference type="SAM" id="MobiDB-lite"/>
    </source>
</evidence>
<dbReference type="AlphaFoldDB" id="A0A7D3W3U9"/>
<accession>A0A7D3W3U9</accession>
<dbReference type="Proteomes" id="UP000501240">
    <property type="component" value="Chromosome"/>
</dbReference>
<feature type="compositionally biased region" description="Polar residues" evidence="1">
    <location>
        <begin position="59"/>
        <end position="74"/>
    </location>
</feature>
<reference evidence="2 3" key="1">
    <citation type="submission" date="2020-05" db="EMBL/GenBank/DDBJ databases">
        <title>Actinomadura verrucosospora NRRL-B18236 (PFL_A860) Genome sequencing and assembly.</title>
        <authorList>
            <person name="Samborskyy M."/>
        </authorList>
    </citation>
    <scope>NUCLEOTIDE SEQUENCE [LARGE SCALE GENOMIC DNA]</scope>
    <source>
        <strain evidence="2 3">NRRL:B18236</strain>
    </source>
</reference>
<gene>
    <name evidence="2" type="ORF">ACTIVE_7228</name>
</gene>
<sequence>MTWNPASPSRSRLTAAAARPRRPTSPSSLPTRNTRSPTCAGWSSASRSRSPAERSPRSGPTSRPGTTWKNSSCCSEPKPHRKPVTACGRTVWISFSSTRSPSASAQLSKGARTGLLATKAPATGQGPQRSASVAARPRCSKPHSAAATITFMAMKACPRTGLSGNSFTCCSPRCMTSDSAFRRVDRPSSTSRPMNPSTKLAVKPSELASKHCSMK</sequence>
<proteinExistence type="predicted"/>
<feature type="compositionally biased region" description="Low complexity" evidence="1">
    <location>
        <begin position="1"/>
        <end position="49"/>
    </location>
</feature>
<feature type="region of interest" description="Disordered" evidence="1">
    <location>
        <begin position="182"/>
        <end position="215"/>
    </location>
</feature>
<name>A0A7D3W3U9_ACTVE</name>